<reference evidence="2 3" key="1">
    <citation type="submission" date="2024-09" db="EMBL/GenBank/DDBJ databases">
        <authorList>
            <person name="Sun Q."/>
            <person name="Mori K."/>
        </authorList>
    </citation>
    <scope>NUCLEOTIDE SEQUENCE [LARGE SCALE GENOMIC DNA]</scope>
    <source>
        <strain evidence="2 3">TBRC 0563</strain>
    </source>
</reference>
<name>A0ABV5YZJ4_9ACTN</name>
<evidence type="ECO:0000313" key="3">
    <source>
        <dbReference type="Proteomes" id="UP001589627"/>
    </source>
</evidence>
<sequence>LGGGLLQAGLALGGTLSVLFFQSSFSASTPLVVAGVIGIVAAVPALLLRSRPPQEMGPPPVYAAPPMAPPTPAPWQ</sequence>
<protein>
    <recommendedName>
        <fullName evidence="4">MFS transporter</fullName>
    </recommendedName>
</protein>
<keyword evidence="3" id="KW-1185">Reference proteome</keyword>
<comment type="caution">
    <text evidence="2">The sequence shown here is derived from an EMBL/GenBank/DDBJ whole genome shotgun (WGS) entry which is preliminary data.</text>
</comment>
<evidence type="ECO:0000256" key="1">
    <source>
        <dbReference type="SAM" id="Phobius"/>
    </source>
</evidence>
<dbReference type="Proteomes" id="UP001589627">
    <property type="component" value="Unassembled WGS sequence"/>
</dbReference>
<keyword evidence="1" id="KW-0472">Membrane</keyword>
<keyword evidence="1" id="KW-1133">Transmembrane helix</keyword>
<dbReference type="EMBL" id="JBHLZP010001092">
    <property type="protein sequence ID" value="MFB9840448.1"/>
    <property type="molecule type" value="Genomic_DNA"/>
</dbReference>
<evidence type="ECO:0008006" key="4">
    <source>
        <dbReference type="Google" id="ProtNLM"/>
    </source>
</evidence>
<evidence type="ECO:0000313" key="2">
    <source>
        <dbReference type="EMBL" id="MFB9840448.1"/>
    </source>
</evidence>
<proteinExistence type="predicted"/>
<feature type="non-terminal residue" evidence="2">
    <location>
        <position position="1"/>
    </location>
</feature>
<organism evidence="2 3">
    <name type="scientific">Actinoallomurus acaciae</name>
    <dbReference type="NCBI Taxonomy" id="502577"/>
    <lineage>
        <taxon>Bacteria</taxon>
        <taxon>Bacillati</taxon>
        <taxon>Actinomycetota</taxon>
        <taxon>Actinomycetes</taxon>
        <taxon>Streptosporangiales</taxon>
        <taxon>Thermomonosporaceae</taxon>
        <taxon>Actinoallomurus</taxon>
    </lineage>
</organism>
<feature type="transmembrane region" description="Helical" evidence="1">
    <location>
        <begin position="27"/>
        <end position="48"/>
    </location>
</feature>
<gene>
    <name evidence="2" type="ORF">ACFFNX_50720</name>
</gene>
<accession>A0ABV5YZJ4</accession>
<keyword evidence="1" id="KW-0812">Transmembrane</keyword>